<dbReference type="Proteomes" id="UP000253083">
    <property type="component" value="Unassembled WGS sequence"/>
</dbReference>
<protein>
    <submittedName>
        <fullName evidence="1">Uncharacterized protein</fullName>
    </submittedName>
</protein>
<evidence type="ECO:0000313" key="2">
    <source>
        <dbReference type="Proteomes" id="UP000253083"/>
    </source>
</evidence>
<dbReference type="AlphaFoldDB" id="A0A395JR24"/>
<reference evidence="1 2" key="1">
    <citation type="submission" date="2018-06" db="EMBL/GenBank/DDBJ databases">
        <title>Genomic Encyclopedia of Type Strains, Phase IV (KMG-IV): sequencing the most valuable type-strain genomes for metagenomic binning, comparative biology and taxonomic classification.</title>
        <authorList>
            <person name="Goeker M."/>
        </authorList>
    </citation>
    <scope>NUCLEOTIDE SEQUENCE [LARGE SCALE GENOMIC DNA]</scope>
    <source>
        <strain evidence="1 2">DSM 24032</strain>
    </source>
</reference>
<organism evidence="1 2">
    <name type="scientific">Arenicella xantha</name>
    <dbReference type="NCBI Taxonomy" id="644221"/>
    <lineage>
        <taxon>Bacteria</taxon>
        <taxon>Pseudomonadati</taxon>
        <taxon>Pseudomonadota</taxon>
        <taxon>Gammaproteobacteria</taxon>
        <taxon>Arenicellales</taxon>
        <taxon>Arenicellaceae</taxon>
        <taxon>Arenicella</taxon>
    </lineage>
</organism>
<name>A0A395JR24_9GAMM</name>
<sequence>MSLKGAGDLWQEGLSASVFEVHYALHWLINSHELLVGKSKANLRSRSR</sequence>
<accession>A0A395JR24</accession>
<gene>
    <name evidence="1" type="ORF">DFR28_101290</name>
</gene>
<keyword evidence="2" id="KW-1185">Reference proteome</keyword>
<dbReference type="EMBL" id="QNRT01000001">
    <property type="protein sequence ID" value="RBP52906.1"/>
    <property type="molecule type" value="Genomic_DNA"/>
</dbReference>
<comment type="caution">
    <text evidence="1">The sequence shown here is derived from an EMBL/GenBank/DDBJ whole genome shotgun (WGS) entry which is preliminary data.</text>
</comment>
<proteinExistence type="predicted"/>
<evidence type="ECO:0000313" key="1">
    <source>
        <dbReference type="EMBL" id="RBP52906.1"/>
    </source>
</evidence>
<dbReference type="InParanoid" id="A0A395JR24"/>